<dbReference type="SUPFAM" id="SSF48498">
    <property type="entry name" value="Tetracyclin repressor-like, C-terminal domain"/>
    <property type="match status" value="1"/>
</dbReference>
<reference evidence="8 9" key="2">
    <citation type="submission" date="2016-10" db="EMBL/GenBank/DDBJ databases">
        <authorList>
            <person name="de Groot N.N."/>
        </authorList>
    </citation>
    <scope>NUCLEOTIDE SEQUENCE [LARGE SCALE GENOMIC DNA]</scope>
    <source>
        <strain evidence="8 9">BS2772</strain>
    </source>
</reference>
<dbReference type="InterPro" id="IPR009057">
    <property type="entry name" value="Homeodomain-like_sf"/>
</dbReference>
<name>A0A1G9W0N9_9PSED</name>
<dbReference type="PANTHER" id="PTHR30055:SF234">
    <property type="entry name" value="HTH-TYPE TRANSCRIPTIONAL REGULATOR BETI"/>
    <property type="match status" value="1"/>
</dbReference>
<dbReference type="Proteomes" id="UP000748067">
    <property type="component" value="Unassembled WGS sequence"/>
</dbReference>
<evidence type="ECO:0000313" key="7">
    <source>
        <dbReference type="EMBL" id="KAF2409149.1"/>
    </source>
</evidence>
<dbReference type="EMBL" id="LT629704">
    <property type="protein sequence ID" value="SDM77933.1"/>
    <property type="molecule type" value="Genomic_DNA"/>
</dbReference>
<evidence type="ECO:0000313" key="10">
    <source>
        <dbReference type="Proteomes" id="UP000748067"/>
    </source>
</evidence>
<dbReference type="Gene3D" id="1.10.357.10">
    <property type="entry name" value="Tetracycline Repressor, domain 2"/>
    <property type="match status" value="1"/>
</dbReference>
<evidence type="ECO:0000256" key="4">
    <source>
        <dbReference type="ARBA" id="ARBA00023163"/>
    </source>
</evidence>
<organism evidence="8 9">
    <name type="scientific">Pseudomonas antarctica</name>
    <dbReference type="NCBI Taxonomy" id="219572"/>
    <lineage>
        <taxon>Bacteria</taxon>
        <taxon>Pseudomonadati</taxon>
        <taxon>Pseudomonadota</taxon>
        <taxon>Gammaproteobacteria</taxon>
        <taxon>Pseudomonadales</taxon>
        <taxon>Pseudomonadaceae</taxon>
        <taxon>Pseudomonas</taxon>
    </lineage>
</organism>
<keyword evidence="3 5" id="KW-0238">DNA-binding</keyword>
<evidence type="ECO:0000313" key="9">
    <source>
        <dbReference type="Proteomes" id="UP000182470"/>
    </source>
</evidence>
<keyword evidence="1" id="KW-0678">Repressor</keyword>
<dbReference type="Pfam" id="PF13977">
    <property type="entry name" value="TetR_C_6"/>
    <property type="match status" value="1"/>
</dbReference>
<gene>
    <name evidence="7" type="primary">betI_1</name>
    <name evidence="7" type="ORF">PSAN_15540</name>
    <name evidence="8" type="ORF">SAMN04490179_0898</name>
</gene>
<dbReference type="GO" id="GO:0003700">
    <property type="term" value="F:DNA-binding transcription factor activity"/>
    <property type="evidence" value="ECO:0007669"/>
    <property type="project" value="TreeGrafter"/>
</dbReference>
<sequence length="206" mass="23328">MQAPFIYRRPKELLMSRIDRKDQIIAAALELFRSKGFADVSTRDLAEHAGLSRSHVYHYFSDWNELRREAFVRFANEQLDEVRAPLVGVPPLEALVGFLRDCLPCTADAGWALWLDAWDEAMHDPQMAQAYLVINAQWQGMLAEVIEQGVIAGVFRCDSPRRAARQIFAMAMGYADDLMLNPSTESAEAVLDEVMEVARLLLDLRA</sequence>
<evidence type="ECO:0000256" key="3">
    <source>
        <dbReference type="ARBA" id="ARBA00023125"/>
    </source>
</evidence>
<dbReference type="InterPro" id="IPR039538">
    <property type="entry name" value="BetI_C"/>
</dbReference>
<evidence type="ECO:0000256" key="1">
    <source>
        <dbReference type="ARBA" id="ARBA00022491"/>
    </source>
</evidence>
<dbReference type="PRINTS" id="PR00455">
    <property type="entry name" value="HTHTETR"/>
</dbReference>
<evidence type="ECO:0000259" key="6">
    <source>
        <dbReference type="PROSITE" id="PS50977"/>
    </source>
</evidence>
<dbReference type="PROSITE" id="PS50977">
    <property type="entry name" value="HTH_TETR_2"/>
    <property type="match status" value="1"/>
</dbReference>
<dbReference type="InterPro" id="IPR001647">
    <property type="entry name" value="HTH_TetR"/>
</dbReference>
<evidence type="ECO:0000256" key="5">
    <source>
        <dbReference type="PROSITE-ProRule" id="PRU00335"/>
    </source>
</evidence>
<dbReference type="Pfam" id="PF00440">
    <property type="entry name" value="TetR_N"/>
    <property type="match status" value="1"/>
</dbReference>
<dbReference type="InterPro" id="IPR050109">
    <property type="entry name" value="HTH-type_TetR-like_transc_reg"/>
</dbReference>
<accession>A0A1G9W0N9</accession>
<protein>
    <submittedName>
        <fullName evidence="8">DNA-binding transcriptional regulator, AcrR family</fullName>
    </submittedName>
    <submittedName>
        <fullName evidence="7">HTH-type transcriptional regulator BetI</fullName>
    </submittedName>
</protein>
<dbReference type="GO" id="GO:0000976">
    <property type="term" value="F:transcription cis-regulatory region binding"/>
    <property type="evidence" value="ECO:0007669"/>
    <property type="project" value="TreeGrafter"/>
</dbReference>
<reference evidence="7 10" key="1">
    <citation type="submission" date="2015-01" db="EMBL/GenBank/DDBJ databases">
        <title>Genome Sequence of Pseudomonas antarctica CMS 35.</title>
        <authorList>
            <person name="Voget S."/>
            <person name="Chow J."/>
            <person name="Daniel R."/>
            <person name="Streit W."/>
        </authorList>
    </citation>
    <scope>NUCLEOTIDE SEQUENCE [LARGE SCALE GENOMIC DNA]</scope>
    <source>
        <strain evidence="7 10">CMS 35</strain>
    </source>
</reference>
<evidence type="ECO:0000313" key="8">
    <source>
        <dbReference type="EMBL" id="SDM77933.1"/>
    </source>
</evidence>
<feature type="domain" description="HTH tetR-type" evidence="6">
    <location>
        <begin position="18"/>
        <end position="78"/>
    </location>
</feature>
<feature type="DNA-binding region" description="H-T-H motif" evidence="5">
    <location>
        <begin position="41"/>
        <end position="60"/>
    </location>
</feature>
<dbReference type="AlphaFoldDB" id="A0A1G9W0N9"/>
<proteinExistence type="predicted"/>
<keyword evidence="4" id="KW-0804">Transcription</keyword>
<evidence type="ECO:0000256" key="2">
    <source>
        <dbReference type="ARBA" id="ARBA00023015"/>
    </source>
</evidence>
<dbReference type="Proteomes" id="UP000182470">
    <property type="component" value="Chromosome I"/>
</dbReference>
<keyword evidence="2" id="KW-0805">Transcription regulation</keyword>
<dbReference type="InterPro" id="IPR036271">
    <property type="entry name" value="Tet_transcr_reg_TetR-rel_C_sf"/>
</dbReference>
<dbReference type="SUPFAM" id="SSF46689">
    <property type="entry name" value="Homeodomain-like"/>
    <property type="match status" value="1"/>
</dbReference>
<dbReference type="PANTHER" id="PTHR30055">
    <property type="entry name" value="HTH-TYPE TRANSCRIPTIONAL REGULATOR RUTR"/>
    <property type="match status" value="1"/>
</dbReference>
<keyword evidence="10" id="KW-1185">Reference proteome</keyword>
<dbReference type="EMBL" id="JXDI01000001">
    <property type="protein sequence ID" value="KAF2409149.1"/>
    <property type="molecule type" value="Genomic_DNA"/>
</dbReference>